<evidence type="ECO:0008006" key="2">
    <source>
        <dbReference type="Google" id="ProtNLM"/>
    </source>
</evidence>
<dbReference type="AlphaFoldDB" id="A0AAU7LRF4"/>
<name>A0AAU7LRF4_9BURK</name>
<dbReference type="EMBL" id="CP157675">
    <property type="protein sequence ID" value="XBP70224.1"/>
    <property type="molecule type" value="Genomic_DNA"/>
</dbReference>
<accession>A0AAU7LRF4</accession>
<organism evidence="1">
    <name type="scientific">Polaromonas hydrogenivorans</name>
    <dbReference type="NCBI Taxonomy" id="335476"/>
    <lineage>
        <taxon>Bacteria</taxon>
        <taxon>Pseudomonadati</taxon>
        <taxon>Pseudomonadota</taxon>
        <taxon>Betaproteobacteria</taxon>
        <taxon>Burkholderiales</taxon>
        <taxon>Comamonadaceae</taxon>
        <taxon>Polaromonas</taxon>
    </lineage>
</organism>
<gene>
    <name evidence="1" type="ORF">ABLV49_20555</name>
</gene>
<reference evidence="1" key="1">
    <citation type="submission" date="2024-05" db="EMBL/GenBank/DDBJ databases">
        <authorList>
            <person name="Bunk B."/>
            <person name="Swiderski J."/>
            <person name="Sproer C."/>
            <person name="Thiel V."/>
        </authorList>
    </citation>
    <scope>NUCLEOTIDE SEQUENCE</scope>
    <source>
        <strain evidence="1">DSM 17735</strain>
    </source>
</reference>
<sequence length="75" mass="8371">MASCFANYLSVTTSPIIDQHQLVIDAILKGDSTMAEQIRVHIRSPLRFADAIEQRYPKYRAAGTGLKRMPSVPSH</sequence>
<proteinExistence type="predicted"/>
<evidence type="ECO:0000313" key="1">
    <source>
        <dbReference type="EMBL" id="XBP70224.1"/>
    </source>
</evidence>
<dbReference type="RefSeq" id="WP_349279426.1">
    <property type="nucleotide sequence ID" value="NZ_CBCSCU010000005.1"/>
</dbReference>
<protein>
    <recommendedName>
        <fullName evidence="2">FCD domain-containing protein</fullName>
    </recommendedName>
</protein>